<evidence type="ECO:0000313" key="2">
    <source>
        <dbReference type="EMBL" id="JAA78929.1"/>
    </source>
</evidence>
<proteinExistence type="predicted"/>
<feature type="compositionally biased region" description="Polar residues" evidence="1">
    <location>
        <begin position="7"/>
        <end position="20"/>
    </location>
</feature>
<feature type="non-terminal residue" evidence="2">
    <location>
        <position position="68"/>
    </location>
</feature>
<reference evidence="2" key="2">
    <citation type="submission" date="2013-05" db="EMBL/GenBank/DDBJ databases">
        <authorList>
            <person name="Carter J.-M."/>
            <person name="Baker S.C."/>
            <person name="Pink R."/>
            <person name="Carter D.R.F."/>
            <person name="Collins A."/>
            <person name="Tomlin J."/>
            <person name="Gibbs M."/>
            <person name="Breuker C.J."/>
        </authorList>
    </citation>
    <scope>NUCLEOTIDE SEQUENCE</scope>
    <source>
        <tissue evidence="2">Ovary</tissue>
    </source>
</reference>
<accession>S4NPC2</accession>
<dbReference type="EMBL" id="GAIX01013631">
    <property type="protein sequence ID" value="JAA78929.1"/>
    <property type="molecule type" value="Transcribed_RNA"/>
</dbReference>
<dbReference type="AlphaFoldDB" id="S4NPC2"/>
<evidence type="ECO:0000256" key="1">
    <source>
        <dbReference type="SAM" id="MobiDB-lite"/>
    </source>
</evidence>
<organism evidence="2">
    <name type="scientific">Pararge aegeria</name>
    <name type="common">speckled wood butterfly</name>
    <dbReference type="NCBI Taxonomy" id="116150"/>
    <lineage>
        <taxon>Eukaryota</taxon>
        <taxon>Metazoa</taxon>
        <taxon>Ecdysozoa</taxon>
        <taxon>Arthropoda</taxon>
        <taxon>Hexapoda</taxon>
        <taxon>Insecta</taxon>
        <taxon>Pterygota</taxon>
        <taxon>Neoptera</taxon>
        <taxon>Endopterygota</taxon>
        <taxon>Lepidoptera</taxon>
        <taxon>Glossata</taxon>
        <taxon>Ditrysia</taxon>
        <taxon>Papilionoidea</taxon>
        <taxon>Nymphalidae</taxon>
        <taxon>Satyrinae</taxon>
        <taxon>Satyrini</taxon>
        <taxon>Parargina</taxon>
        <taxon>Pararge</taxon>
    </lineage>
</organism>
<feature type="non-terminal residue" evidence="2">
    <location>
        <position position="1"/>
    </location>
</feature>
<protein>
    <submittedName>
        <fullName evidence="2">Uncharacterized protein</fullName>
    </submittedName>
</protein>
<reference evidence="2" key="1">
    <citation type="journal article" date="2013" name="BMC Genomics">
        <title>Unscrambling butterfly oogenesis.</title>
        <authorList>
            <person name="Carter J.M."/>
            <person name="Baker S.C."/>
            <person name="Pink R."/>
            <person name="Carter D.R."/>
            <person name="Collins A."/>
            <person name="Tomlin J."/>
            <person name="Gibbs M."/>
            <person name="Breuker C.J."/>
        </authorList>
    </citation>
    <scope>NUCLEOTIDE SEQUENCE</scope>
    <source>
        <tissue evidence="2">Ovary</tissue>
    </source>
</reference>
<name>S4NPC2_9NEOP</name>
<sequence>WVRTNRSRNILTSEAVSSGGSPDHDRALLSLPEVPESGRETLPPHVAASSSVCVDVFIILLSNTIVSD</sequence>
<feature type="region of interest" description="Disordered" evidence="1">
    <location>
        <begin position="1"/>
        <end position="28"/>
    </location>
</feature>